<reference evidence="1 2" key="1">
    <citation type="submission" date="2016-10" db="EMBL/GenBank/DDBJ databases">
        <authorList>
            <person name="de Groot N.N."/>
        </authorList>
    </citation>
    <scope>NUCLEOTIDE SEQUENCE [LARGE SCALE GENOMIC DNA]</scope>
    <source>
        <strain evidence="1 2">DSM 43357</strain>
    </source>
</reference>
<proteinExistence type="predicted"/>
<evidence type="ECO:0000313" key="1">
    <source>
        <dbReference type="EMBL" id="SEN36013.1"/>
    </source>
</evidence>
<sequence length="144" mass="15309">MVRCDTAIGAEASPPPGFAVVGGVVALPTRRTLQVSRTELPGGGTGWFAKQGLLVRRDRLAELTVPEDLRDRFWLTWGGMEHPAARVTAGPCGGAARWVAFAGGYVVRAPACLPVRVRGRGGEHHEVRVPVGAPCPERPSPVIR</sequence>
<organism evidence="1 2">
    <name type="scientific">Nonomuraea pusilla</name>
    <dbReference type="NCBI Taxonomy" id="46177"/>
    <lineage>
        <taxon>Bacteria</taxon>
        <taxon>Bacillati</taxon>
        <taxon>Actinomycetota</taxon>
        <taxon>Actinomycetes</taxon>
        <taxon>Streptosporangiales</taxon>
        <taxon>Streptosporangiaceae</taxon>
        <taxon>Nonomuraea</taxon>
    </lineage>
</organism>
<dbReference type="AlphaFoldDB" id="A0A1H8FW81"/>
<dbReference type="Proteomes" id="UP000198953">
    <property type="component" value="Unassembled WGS sequence"/>
</dbReference>
<dbReference type="EMBL" id="FOBF01000025">
    <property type="protein sequence ID" value="SEN36013.1"/>
    <property type="molecule type" value="Genomic_DNA"/>
</dbReference>
<protein>
    <submittedName>
        <fullName evidence="1">Uncharacterized protein</fullName>
    </submittedName>
</protein>
<accession>A0A1H8FW81</accession>
<keyword evidence="2" id="KW-1185">Reference proteome</keyword>
<dbReference type="STRING" id="46177.SAMN05660976_07381"/>
<gene>
    <name evidence="1" type="ORF">SAMN05660976_07381</name>
</gene>
<evidence type="ECO:0000313" key="2">
    <source>
        <dbReference type="Proteomes" id="UP000198953"/>
    </source>
</evidence>
<name>A0A1H8FW81_9ACTN</name>